<evidence type="ECO:0000313" key="2">
    <source>
        <dbReference type="Proteomes" id="UP000494206"/>
    </source>
</evidence>
<comment type="caution">
    <text evidence="1">The sequence shown here is derived from an EMBL/GenBank/DDBJ whole genome shotgun (WGS) entry which is preliminary data.</text>
</comment>
<dbReference type="EMBL" id="CADEPM010000013">
    <property type="protein sequence ID" value="CAB3411476.1"/>
    <property type="molecule type" value="Genomic_DNA"/>
</dbReference>
<name>A0A8S1FC52_9PELO</name>
<gene>
    <name evidence="1" type="ORF">CBOVIS_LOCUS12866</name>
</gene>
<proteinExistence type="predicted"/>
<protein>
    <submittedName>
        <fullName evidence="1">Uncharacterized protein</fullName>
    </submittedName>
</protein>
<keyword evidence="2" id="KW-1185">Reference proteome</keyword>
<reference evidence="1 2" key="1">
    <citation type="submission" date="2020-04" db="EMBL/GenBank/DDBJ databases">
        <authorList>
            <person name="Laetsch R D."/>
            <person name="Stevens L."/>
            <person name="Kumar S."/>
            <person name="Blaxter L. M."/>
        </authorList>
    </citation>
    <scope>NUCLEOTIDE SEQUENCE [LARGE SCALE GENOMIC DNA]</scope>
</reference>
<organism evidence="1 2">
    <name type="scientific">Caenorhabditis bovis</name>
    <dbReference type="NCBI Taxonomy" id="2654633"/>
    <lineage>
        <taxon>Eukaryota</taxon>
        <taxon>Metazoa</taxon>
        <taxon>Ecdysozoa</taxon>
        <taxon>Nematoda</taxon>
        <taxon>Chromadorea</taxon>
        <taxon>Rhabditida</taxon>
        <taxon>Rhabditina</taxon>
        <taxon>Rhabditomorpha</taxon>
        <taxon>Rhabditoidea</taxon>
        <taxon>Rhabditidae</taxon>
        <taxon>Peloderinae</taxon>
        <taxon>Caenorhabditis</taxon>
    </lineage>
</organism>
<sequence length="371" mass="43128">MSLNNNKWSFKFDHCQQCGRAKNIPADLESLEQLGAFAQKKIDCISDECSIRDCSESTMMFNSFTNALDNCERPVEKDGDIERMYYSLDCFEGEDVCEIYPPAYVVISENRIRIDIRMPDCEKCKAVFTVDEQSLYKLLKHINIHTMDILVETGGEAMFEFFAFNLPGCWWRFVRSVNIMFCGQFVMDGVRTLVKKSRGLSVLRLAHQEKTMVRIADIVASMAAIEKLEFFYPEKNGYGYTMDVRALEVILKCDKFNGETKPFRSLRLFGTKYEFGTASMFKFCETLSRYTHNAIVDYGSMNEMIFIGYGEKTRDGIIRLRVTSDETHNVFEDVEYNLIREGSNFITRSSRFPQKYAWIRIDGLLFYLEPY</sequence>
<dbReference type="Proteomes" id="UP000494206">
    <property type="component" value="Unassembled WGS sequence"/>
</dbReference>
<accession>A0A8S1FC52</accession>
<dbReference type="AlphaFoldDB" id="A0A8S1FC52"/>
<evidence type="ECO:0000313" key="1">
    <source>
        <dbReference type="EMBL" id="CAB3411476.1"/>
    </source>
</evidence>